<feature type="domain" description="Glucosamine/galactosamine-6-phosphate isomerase" evidence="1">
    <location>
        <begin position="10"/>
        <end position="222"/>
    </location>
</feature>
<sequence>MKITISPKSKLFPGFATRIEKEIKDNVTMHNVLLFLSGGSCIKAYPYLAESILRLFRNSEDDDIQNLTILQVDERFQPKKKEDTNAYQMEKAGLWKACQKANVEYYTVSQERSLGDSVEFYNDTMKKFNISRMPQFDKEGTQRKKKMYQIGVFGIGEDGHTAGLLRGYESYWNTESFYVGYENSGQFKNRITLTPCSIKKMDMIFVLVQGDKKKKVLKKLNHLTMKPCSNEDEKELENKFPAVVLSDIPQVEIFTDQKIS</sequence>
<dbReference type="GO" id="GO:0005975">
    <property type="term" value="P:carbohydrate metabolic process"/>
    <property type="evidence" value="ECO:0007669"/>
    <property type="project" value="InterPro"/>
</dbReference>
<evidence type="ECO:0000313" key="2">
    <source>
        <dbReference type="EMBL" id="OGG13997.1"/>
    </source>
</evidence>
<dbReference type="Pfam" id="PF01182">
    <property type="entry name" value="Glucosamine_iso"/>
    <property type="match status" value="1"/>
</dbReference>
<organism evidence="2 3">
    <name type="scientific">Candidatus Gottesmanbacteria bacterium RIFCSPHIGHO2_02_FULL_39_11</name>
    <dbReference type="NCBI Taxonomy" id="1798382"/>
    <lineage>
        <taxon>Bacteria</taxon>
        <taxon>Candidatus Gottesmaniibacteriota</taxon>
    </lineage>
</organism>
<dbReference type="InterPro" id="IPR037171">
    <property type="entry name" value="NagB/RpiA_transferase-like"/>
</dbReference>
<evidence type="ECO:0000313" key="3">
    <source>
        <dbReference type="Proteomes" id="UP000176923"/>
    </source>
</evidence>
<dbReference type="InterPro" id="IPR039104">
    <property type="entry name" value="6PGL"/>
</dbReference>
<dbReference type="PANTHER" id="PTHR11054">
    <property type="entry name" value="6-PHOSPHOGLUCONOLACTONASE"/>
    <property type="match status" value="1"/>
</dbReference>
<dbReference type="Proteomes" id="UP000176923">
    <property type="component" value="Unassembled WGS sequence"/>
</dbReference>
<dbReference type="EMBL" id="MFJL01000032">
    <property type="protein sequence ID" value="OGG13997.1"/>
    <property type="molecule type" value="Genomic_DNA"/>
</dbReference>
<name>A0A1F5ZPH6_9BACT</name>
<evidence type="ECO:0000259" key="1">
    <source>
        <dbReference type="Pfam" id="PF01182"/>
    </source>
</evidence>
<dbReference type="InterPro" id="IPR006148">
    <property type="entry name" value="Glc/Gal-6P_isomerase"/>
</dbReference>
<dbReference type="PANTHER" id="PTHR11054:SF0">
    <property type="entry name" value="6-PHOSPHOGLUCONOLACTONASE"/>
    <property type="match status" value="1"/>
</dbReference>
<accession>A0A1F5ZPH6</accession>
<dbReference type="SUPFAM" id="SSF100950">
    <property type="entry name" value="NagB/RpiA/CoA transferase-like"/>
    <property type="match status" value="1"/>
</dbReference>
<dbReference type="STRING" id="1798382.A3D77_03365"/>
<protein>
    <recommendedName>
        <fullName evidence="1">Glucosamine/galactosamine-6-phosphate isomerase domain-containing protein</fullName>
    </recommendedName>
</protein>
<comment type="caution">
    <text evidence="2">The sequence shown here is derived from an EMBL/GenBank/DDBJ whole genome shotgun (WGS) entry which is preliminary data.</text>
</comment>
<proteinExistence type="predicted"/>
<dbReference type="AlphaFoldDB" id="A0A1F5ZPH6"/>
<reference evidence="2 3" key="1">
    <citation type="journal article" date="2016" name="Nat. Commun.">
        <title>Thousands of microbial genomes shed light on interconnected biogeochemical processes in an aquifer system.</title>
        <authorList>
            <person name="Anantharaman K."/>
            <person name="Brown C.T."/>
            <person name="Hug L.A."/>
            <person name="Sharon I."/>
            <person name="Castelle C.J."/>
            <person name="Probst A.J."/>
            <person name="Thomas B.C."/>
            <person name="Singh A."/>
            <person name="Wilkins M.J."/>
            <person name="Karaoz U."/>
            <person name="Brodie E.L."/>
            <person name="Williams K.H."/>
            <person name="Hubbard S.S."/>
            <person name="Banfield J.F."/>
        </authorList>
    </citation>
    <scope>NUCLEOTIDE SEQUENCE [LARGE SCALE GENOMIC DNA]</scope>
</reference>
<gene>
    <name evidence="2" type="ORF">A3D77_03365</name>
</gene>
<dbReference type="Gene3D" id="3.40.50.1360">
    <property type="match status" value="1"/>
</dbReference>